<keyword evidence="3" id="KW-1185">Reference proteome</keyword>
<reference evidence="3" key="1">
    <citation type="submission" date="2016-11" db="EMBL/GenBank/DDBJ databases">
        <authorList>
            <person name="Varghese N."/>
            <person name="Submissions S."/>
        </authorList>
    </citation>
    <scope>NUCLEOTIDE SEQUENCE [LARGE SCALE GENOMIC DNA]</scope>
    <source>
        <strain evidence="3">CGMCC 1.6496</strain>
    </source>
</reference>
<gene>
    <name evidence="2" type="ORF">SAMN05421807_102235</name>
</gene>
<evidence type="ECO:0000256" key="1">
    <source>
        <dbReference type="SAM" id="Phobius"/>
    </source>
</evidence>
<keyword evidence="1" id="KW-1133">Transmembrane helix</keyword>
<organism evidence="2 3">
    <name type="scientific">Virgibacillus chiguensis</name>
    <dbReference type="NCBI Taxonomy" id="411959"/>
    <lineage>
        <taxon>Bacteria</taxon>
        <taxon>Bacillati</taxon>
        <taxon>Bacillota</taxon>
        <taxon>Bacilli</taxon>
        <taxon>Bacillales</taxon>
        <taxon>Bacillaceae</taxon>
        <taxon>Virgibacillus</taxon>
    </lineage>
</organism>
<accession>A0A1M5NIA1</accession>
<proteinExistence type="predicted"/>
<dbReference type="Proteomes" id="UP000184079">
    <property type="component" value="Unassembled WGS sequence"/>
</dbReference>
<dbReference type="AlphaFoldDB" id="A0A1M5NIA1"/>
<protein>
    <submittedName>
        <fullName evidence="2">Uncharacterized protein</fullName>
    </submittedName>
</protein>
<dbReference type="Pfam" id="PF17259">
    <property type="entry name" value="DUF5325"/>
    <property type="match status" value="1"/>
</dbReference>
<feature type="transmembrane region" description="Helical" evidence="1">
    <location>
        <begin position="32"/>
        <end position="51"/>
    </location>
</feature>
<dbReference type="InterPro" id="IPR035211">
    <property type="entry name" value="DUF5325"/>
</dbReference>
<keyword evidence="1" id="KW-0812">Transmembrane</keyword>
<feature type="transmembrane region" description="Helical" evidence="1">
    <location>
        <begin position="7"/>
        <end position="26"/>
    </location>
</feature>
<evidence type="ECO:0000313" key="3">
    <source>
        <dbReference type="Proteomes" id="UP000184079"/>
    </source>
</evidence>
<dbReference type="RefSeq" id="WP_162985833.1">
    <property type="nucleotide sequence ID" value="NZ_FQXD01000002.1"/>
</dbReference>
<name>A0A1M5NIA1_9BACI</name>
<keyword evidence="1" id="KW-0472">Membrane</keyword>
<sequence length="56" mass="6210">MKKLNIPMLLLAMLVIGMFVGVGAAIAYRNTWLTVLFLLLGFTLMGTGIRLKKARE</sequence>
<dbReference type="EMBL" id="FQXD01000002">
    <property type="protein sequence ID" value="SHG89222.1"/>
    <property type="molecule type" value="Genomic_DNA"/>
</dbReference>
<evidence type="ECO:0000313" key="2">
    <source>
        <dbReference type="EMBL" id="SHG89222.1"/>
    </source>
</evidence>